<keyword evidence="3" id="KW-1185">Reference proteome</keyword>
<evidence type="ECO:0000313" key="3">
    <source>
        <dbReference type="Proteomes" id="UP000187209"/>
    </source>
</evidence>
<protein>
    <recommendedName>
        <fullName evidence="4">TRAF-type domain-containing protein</fullName>
    </recommendedName>
</protein>
<dbReference type="Gene3D" id="3.30.40.10">
    <property type="entry name" value="Zinc/RING finger domain, C3HC4 (zinc finger)"/>
    <property type="match status" value="1"/>
</dbReference>
<keyword evidence="1" id="KW-0479">Metal-binding</keyword>
<dbReference type="GO" id="GO:0035556">
    <property type="term" value="P:intracellular signal transduction"/>
    <property type="evidence" value="ECO:0007669"/>
    <property type="project" value="InterPro"/>
</dbReference>
<comment type="caution">
    <text evidence="2">The sequence shown here is derived from an EMBL/GenBank/DDBJ whole genome shotgun (WGS) entry which is preliminary data.</text>
</comment>
<dbReference type="Proteomes" id="UP000187209">
    <property type="component" value="Unassembled WGS sequence"/>
</dbReference>
<dbReference type="GO" id="GO:0008270">
    <property type="term" value="F:zinc ion binding"/>
    <property type="evidence" value="ECO:0007669"/>
    <property type="project" value="UniProtKB-KW"/>
</dbReference>
<evidence type="ECO:0000313" key="2">
    <source>
        <dbReference type="EMBL" id="OMJ69221.1"/>
    </source>
</evidence>
<evidence type="ECO:0000256" key="1">
    <source>
        <dbReference type="PROSITE-ProRule" id="PRU00432"/>
    </source>
</evidence>
<accession>A0A1R2AXG5</accession>
<dbReference type="InterPro" id="IPR013083">
    <property type="entry name" value="Znf_RING/FYVE/PHD"/>
</dbReference>
<evidence type="ECO:0008006" key="4">
    <source>
        <dbReference type="Google" id="ProtNLM"/>
    </source>
</evidence>
<name>A0A1R2AXG5_9CILI</name>
<dbReference type="PROSITE" id="PS51113">
    <property type="entry name" value="ZF_BTK"/>
    <property type="match status" value="1"/>
</dbReference>
<dbReference type="InterPro" id="IPR001562">
    <property type="entry name" value="Znf_Btk_motif"/>
</dbReference>
<proteinExistence type="predicted"/>
<dbReference type="SUPFAM" id="SSF49599">
    <property type="entry name" value="TRAF domain-like"/>
    <property type="match status" value="1"/>
</dbReference>
<sequence>MEHLNLGRFTCGVDDYFLCVSCNGVVYEPVECSNCEDLLCSGCADNITTCPSCHENLETRVTSRYALQIYSQLTLRCHNFLQGCNQEGLIKDTLKHQGECEYEIFQCSNPLCLESKMRIDKYCDDPLVCSENCKLVVSFDRILKTRDQNLILTTLHTYLKELKEKELAEVTEKIRKSIEILDEKLMEKEEFATEEQELRDEIEMRRKKFHPGKWHAQGKYWVCCLNKSKLALGCKPV</sequence>
<dbReference type="OrthoDB" id="282505at2759"/>
<keyword evidence="1" id="KW-0863">Zinc-finger</keyword>
<dbReference type="EMBL" id="MPUH01001225">
    <property type="protein sequence ID" value="OMJ69221.1"/>
    <property type="molecule type" value="Genomic_DNA"/>
</dbReference>
<dbReference type="AlphaFoldDB" id="A0A1R2AXG5"/>
<organism evidence="2 3">
    <name type="scientific">Stentor coeruleus</name>
    <dbReference type="NCBI Taxonomy" id="5963"/>
    <lineage>
        <taxon>Eukaryota</taxon>
        <taxon>Sar</taxon>
        <taxon>Alveolata</taxon>
        <taxon>Ciliophora</taxon>
        <taxon>Postciliodesmatophora</taxon>
        <taxon>Heterotrichea</taxon>
        <taxon>Heterotrichida</taxon>
        <taxon>Stentoridae</taxon>
        <taxon>Stentor</taxon>
    </lineage>
</organism>
<keyword evidence="1" id="KW-0862">Zinc</keyword>
<reference evidence="2 3" key="1">
    <citation type="submission" date="2016-11" db="EMBL/GenBank/DDBJ databases">
        <title>The macronuclear genome of Stentor coeruleus: a giant cell with tiny introns.</title>
        <authorList>
            <person name="Slabodnick M."/>
            <person name="Ruby J.G."/>
            <person name="Reiff S.B."/>
            <person name="Swart E.C."/>
            <person name="Gosai S."/>
            <person name="Prabakaran S."/>
            <person name="Witkowska E."/>
            <person name="Larue G.E."/>
            <person name="Fisher S."/>
            <person name="Freeman R.M."/>
            <person name="Gunawardena J."/>
            <person name="Chu W."/>
            <person name="Stover N.A."/>
            <person name="Gregory B.D."/>
            <person name="Nowacki M."/>
            <person name="Derisi J."/>
            <person name="Roy S.W."/>
            <person name="Marshall W.F."/>
            <person name="Sood P."/>
        </authorList>
    </citation>
    <scope>NUCLEOTIDE SEQUENCE [LARGE SCALE GENOMIC DNA]</scope>
    <source>
        <strain evidence="2">WM001</strain>
    </source>
</reference>
<dbReference type="Pfam" id="PF00779">
    <property type="entry name" value="BTK"/>
    <property type="match status" value="1"/>
</dbReference>
<gene>
    <name evidence="2" type="ORF">SteCoe_33117</name>
</gene>